<accession>X0Z3H9</accession>
<organism evidence="1">
    <name type="scientific">marine sediment metagenome</name>
    <dbReference type="NCBI Taxonomy" id="412755"/>
    <lineage>
        <taxon>unclassified sequences</taxon>
        <taxon>metagenomes</taxon>
        <taxon>ecological metagenomes</taxon>
    </lineage>
</organism>
<dbReference type="Gene3D" id="1.10.3230.30">
    <property type="entry name" value="Phage gp6-like head-tail connector protein"/>
    <property type="match status" value="1"/>
</dbReference>
<dbReference type="EMBL" id="BARS01056478">
    <property type="protein sequence ID" value="GAG43151.1"/>
    <property type="molecule type" value="Genomic_DNA"/>
</dbReference>
<dbReference type="InterPro" id="IPR011738">
    <property type="entry name" value="Phage_CHP"/>
</dbReference>
<protein>
    <submittedName>
        <fullName evidence="1">Uncharacterized protein</fullName>
    </submittedName>
</protein>
<gene>
    <name evidence="1" type="ORF">S01H1_83155</name>
</gene>
<dbReference type="CDD" id="cd08054">
    <property type="entry name" value="gp6"/>
    <property type="match status" value="1"/>
</dbReference>
<evidence type="ECO:0000313" key="1">
    <source>
        <dbReference type="EMBL" id="GAG43151.1"/>
    </source>
</evidence>
<proteinExistence type="predicted"/>
<dbReference type="Pfam" id="PF05135">
    <property type="entry name" value="Phage_connect_1"/>
    <property type="match status" value="1"/>
</dbReference>
<reference evidence="1" key="1">
    <citation type="journal article" date="2014" name="Front. Microbiol.">
        <title>High frequency of phylogenetically diverse reductive dehalogenase-homologous genes in deep subseafloor sedimentary metagenomes.</title>
        <authorList>
            <person name="Kawai M."/>
            <person name="Futagami T."/>
            <person name="Toyoda A."/>
            <person name="Takaki Y."/>
            <person name="Nishi S."/>
            <person name="Hori S."/>
            <person name="Arai W."/>
            <person name="Tsubouchi T."/>
            <person name="Morono Y."/>
            <person name="Uchiyama I."/>
            <person name="Ito T."/>
            <person name="Fujiyama A."/>
            <person name="Inagaki F."/>
            <person name="Takami H."/>
        </authorList>
    </citation>
    <scope>NUCLEOTIDE SEQUENCE</scope>
    <source>
        <strain evidence="1">Expedition CK06-06</strain>
    </source>
</reference>
<sequence>MPSFDNSMYSLELVTAPGTIPITLAEAKLWLKVENTDDDALITSIITGVTSTTQLYLQRSLITQTRRVHMDCFPSDGIFRLPYPPVSAVSNVKYYNQSEVLTTVSTDDYETDIIREPARVLNKSTTSWPTPQLRTNAVQVEYVAGYGAATTDIPEDIRRAMLLMI</sequence>
<dbReference type="NCBIfam" id="TIGR02215">
    <property type="entry name" value="phage_chp_gp8"/>
    <property type="match status" value="1"/>
</dbReference>
<dbReference type="InterPro" id="IPR021146">
    <property type="entry name" value="Phage_gp6-like_head-tail"/>
</dbReference>
<dbReference type="AlphaFoldDB" id="X0Z3H9"/>
<name>X0Z3H9_9ZZZZ</name>
<feature type="non-terminal residue" evidence="1">
    <location>
        <position position="165"/>
    </location>
</feature>
<comment type="caution">
    <text evidence="1">The sequence shown here is derived from an EMBL/GenBank/DDBJ whole genome shotgun (WGS) entry which is preliminary data.</text>
</comment>